<name>A0A1G4S6X9_9BACL</name>
<protein>
    <submittedName>
        <fullName evidence="2">Predicted transcriptional regulator YdeE, contains AraC-type DNA-binding domain</fullName>
    </submittedName>
</protein>
<dbReference type="EMBL" id="FMTT01000024">
    <property type="protein sequence ID" value="SCW64850.1"/>
    <property type="molecule type" value="Genomic_DNA"/>
</dbReference>
<sequence>MNHVKPMVYEAKTLYGISLKHSLKEDQTEHLVDAMKAYVKQYAEPNYLIQIYISDDFTENTDFITFVGSDQSGHSDLNVLNIPKGEYLVFEHLGDESEIDLTHAEIQQYLKSQPITVTSNFDFEKWEPSTGKIFVFIPLDTAVIEAPDTIDKVQLLDIP</sequence>
<evidence type="ECO:0000259" key="1">
    <source>
        <dbReference type="Pfam" id="PF06445"/>
    </source>
</evidence>
<gene>
    <name evidence="2" type="ORF">SAMN04487970_10242</name>
</gene>
<organism evidence="2 3">
    <name type="scientific">Paenibacillus tianmuensis</name>
    <dbReference type="NCBI Taxonomy" id="624147"/>
    <lineage>
        <taxon>Bacteria</taxon>
        <taxon>Bacillati</taxon>
        <taxon>Bacillota</taxon>
        <taxon>Bacilli</taxon>
        <taxon>Bacillales</taxon>
        <taxon>Paenibacillaceae</taxon>
        <taxon>Paenibacillus</taxon>
    </lineage>
</organism>
<dbReference type="AlphaFoldDB" id="A0A1G4S6X9"/>
<dbReference type="OrthoDB" id="2449587at2"/>
<dbReference type="InterPro" id="IPR029442">
    <property type="entry name" value="GyrI-like"/>
</dbReference>
<evidence type="ECO:0000313" key="3">
    <source>
        <dbReference type="Proteomes" id="UP000198601"/>
    </source>
</evidence>
<keyword evidence="3" id="KW-1185">Reference proteome</keyword>
<dbReference type="SUPFAM" id="SSF55136">
    <property type="entry name" value="Probable bacterial effector-binding domain"/>
    <property type="match status" value="1"/>
</dbReference>
<dbReference type="Pfam" id="PF06445">
    <property type="entry name" value="GyrI-like"/>
    <property type="match status" value="1"/>
</dbReference>
<feature type="domain" description="GyrI-like small molecule binding" evidence="1">
    <location>
        <begin position="10"/>
        <end position="116"/>
    </location>
</feature>
<proteinExistence type="predicted"/>
<reference evidence="3" key="1">
    <citation type="submission" date="2016-10" db="EMBL/GenBank/DDBJ databases">
        <authorList>
            <person name="Varghese N."/>
            <person name="Submissions S."/>
        </authorList>
    </citation>
    <scope>NUCLEOTIDE SEQUENCE [LARGE SCALE GENOMIC DNA]</scope>
    <source>
        <strain evidence="3">CGMCC 1.8946</strain>
    </source>
</reference>
<dbReference type="GO" id="GO:0003677">
    <property type="term" value="F:DNA binding"/>
    <property type="evidence" value="ECO:0007669"/>
    <property type="project" value="UniProtKB-KW"/>
</dbReference>
<dbReference type="Gene3D" id="3.20.80.10">
    <property type="entry name" value="Regulatory factor, effector binding domain"/>
    <property type="match status" value="1"/>
</dbReference>
<dbReference type="Proteomes" id="UP000198601">
    <property type="component" value="Unassembled WGS sequence"/>
</dbReference>
<dbReference type="InterPro" id="IPR011256">
    <property type="entry name" value="Reg_factor_effector_dom_sf"/>
</dbReference>
<keyword evidence="2" id="KW-0238">DNA-binding</keyword>
<accession>A0A1G4S6X9</accession>
<dbReference type="RefSeq" id="WP_143006902.1">
    <property type="nucleotide sequence ID" value="NZ_FMTT01000024.1"/>
</dbReference>
<evidence type="ECO:0000313" key="2">
    <source>
        <dbReference type="EMBL" id="SCW64850.1"/>
    </source>
</evidence>